<dbReference type="SUPFAM" id="SSF63411">
    <property type="entry name" value="LuxS/MPP-like metallohydrolase"/>
    <property type="match status" value="2"/>
</dbReference>
<comment type="caution">
    <text evidence="2">The sequence shown here is derived from an EMBL/GenBank/DDBJ whole genome shotgun (WGS) entry which is preliminary data.</text>
</comment>
<evidence type="ECO:0000313" key="2">
    <source>
        <dbReference type="EMBL" id="MFB9522153.1"/>
    </source>
</evidence>
<proteinExistence type="predicted"/>
<dbReference type="Gene3D" id="3.30.830.10">
    <property type="entry name" value="Metalloenzyme, LuxS/M16 peptidase-like"/>
    <property type="match status" value="2"/>
</dbReference>
<feature type="region of interest" description="Disordered" evidence="1">
    <location>
        <begin position="495"/>
        <end position="515"/>
    </location>
</feature>
<dbReference type="EMBL" id="JBHMCR010000009">
    <property type="protein sequence ID" value="MFB9522153.1"/>
    <property type="molecule type" value="Genomic_DNA"/>
</dbReference>
<evidence type="ECO:0000256" key="1">
    <source>
        <dbReference type="SAM" id="MobiDB-lite"/>
    </source>
</evidence>
<gene>
    <name evidence="2" type="ORF">ACFFTU_19590</name>
</gene>
<organism evidence="2 3">
    <name type="scientific">Streptomyces cremeus</name>
    <dbReference type="NCBI Taxonomy" id="66881"/>
    <lineage>
        <taxon>Bacteria</taxon>
        <taxon>Bacillati</taxon>
        <taxon>Actinomycetota</taxon>
        <taxon>Actinomycetes</taxon>
        <taxon>Kitasatosporales</taxon>
        <taxon>Streptomycetaceae</taxon>
        <taxon>Streptomyces</taxon>
    </lineage>
</organism>
<accession>A0ABV5PG03</accession>
<sequence>MTHYDVPLYEGPAHCPTPVAEHPDGIRLLEVQGVRVLLAPRPGPVSAGLLFRVGRADETLATAGLTHLVEHLALHRHGLSDLHYNGATAATYTHFHVDGDLGDVAAHLNGVCAALRDLPLERLETEREILRTEAAHRGHGANHQMALWRYGARGHGLLSYPEHGLWHLGPEHVRHWARTRFTRENAVLWITSDTLPAGLDLTLPTGPPHPVPQVHSALPQAPAYFRGASGVVVMDAVVRRSTAAGLFADVLGRVLFRELRQEGGFSYTATADYSPRDAGFATITALADALPQKQDAVVGGFVDVLAALRAGRVAQADLDAVRTAKLRQFETPDLAAALLPAHALSLLTGHRRASVAELTAELHAATVADLHAVAEQVSADALLQVPTRGADWAGFAEAPQQSAEIVTGRRFPALDDSGETLIIHPQAVTLTAPGNAVTVKYAECAALLVRPDGARHLTGFDGFTLTVEPTLFPVTPADLAVIDAGVPAHAVVPMPPRPPEAVPQPNTGRARPTLWKRARRRLRQG</sequence>
<reference evidence="2 3" key="1">
    <citation type="submission" date="2024-09" db="EMBL/GenBank/DDBJ databases">
        <authorList>
            <person name="Sun Q."/>
            <person name="Mori K."/>
        </authorList>
    </citation>
    <scope>NUCLEOTIDE SEQUENCE [LARGE SCALE GENOMIC DNA]</scope>
    <source>
        <strain evidence="2 3">JCM 4362</strain>
    </source>
</reference>
<dbReference type="Proteomes" id="UP001589718">
    <property type="component" value="Unassembled WGS sequence"/>
</dbReference>
<dbReference type="RefSeq" id="WP_345228897.1">
    <property type="nucleotide sequence ID" value="NZ_BAAAXE010000015.1"/>
</dbReference>
<evidence type="ECO:0000313" key="3">
    <source>
        <dbReference type="Proteomes" id="UP001589718"/>
    </source>
</evidence>
<dbReference type="InterPro" id="IPR011249">
    <property type="entry name" value="Metalloenz_LuxS/M16"/>
</dbReference>
<keyword evidence="3" id="KW-1185">Reference proteome</keyword>
<protein>
    <submittedName>
        <fullName evidence="2">M16 family metallopeptidase</fullName>
    </submittedName>
</protein>
<name>A0ABV5PG03_STRCM</name>